<keyword evidence="4" id="KW-1185">Reference proteome</keyword>
<proteinExistence type="predicted"/>
<dbReference type="Proteomes" id="UP000218054">
    <property type="component" value="Unassembled WGS sequence"/>
</dbReference>
<feature type="domain" description="Butirosin biosynthesis protein H N-terminal" evidence="1">
    <location>
        <begin position="13"/>
        <end position="141"/>
    </location>
</feature>
<organism evidence="3 4">
    <name type="scientific">Vandammella animalimorsus</name>
    <dbReference type="NCBI Taxonomy" id="2029117"/>
    <lineage>
        <taxon>Bacteria</taxon>
        <taxon>Pseudomonadati</taxon>
        <taxon>Pseudomonadota</taxon>
        <taxon>Betaproteobacteria</taxon>
        <taxon>Burkholderiales</taxon>
        <taxon>Comamonadaceae</taxon>
        <taxon>Vandammella</taxon>
    </lineage>
</organism>
<dbReference type="InterPro" id="IPR026935">
    <property type="entry name" value="BtrH_N"/>
</dbReference>
<evidence type="ECO:0000259" key="2">
    <source>
        <dbReference type="Pfam" id="PF16169"/>
    </source>
</evidence>
<sequence length="326" mass="36582">MKIENVQPFIGQHCETTATGTLLRQLGIELSEPMLFGLGEGLGFIFWQMKSMPAPFIGGRVKPGILTQNIARNLQLELIEKETSSPQKAWSHVKQLLDDGHVVGLKLDCFHLEYFKNAAHFAGHYVAIYGYDTENAFLIDTEPQGVQVKTSLDSLARARAEKGFMASKHLYYTLRPSGKHFELEKAIPAAIRNNAREYLNPPITNIGYKGISKASAEIQKWFKTSHNIEHEFKTAAMLMERAGTGGALFRNIYRDFLLESHRLLPLEPLKTGHEAFVEIASLWQQVAELFEKAGESQDFQYIAQASQTLKALSGKEKSAMEVIARL</sequence>
<dbReference type="Pfam" id="PF16169">
    <property type="entry name" value="DUF4872"/>
    <property type="match status" value="1"/>
</dbReference>
<evidence type="ECO:0000313" key="4">
    <source>
        <dbReference type="Proteomes" id="UP000218054"/>
    </source>
</evidence>
<gene>
    <name evidence="3" type="ORF">CK625_01410</name>
</gene>
<comment type="caution">
    <text evidence="3">The sequence shown here is derived from an EMBL/GenBank/DDBJ whole genome shotgun (WGS) entry which is preliminary data.</text>
</comment>
<dbReference type="RefSeq" id="WP_095538474.1">
    <property type="nucleotide sequence ID" value="NZ_NSJB01000001.1"/>
</dbReference>
<name>A0A2A2AI00_9BURK</name>
<accession>A0A2A2AI00</accession>
<dbReference type="EMBL" id="NSJB01000001">
    <property type="protein sequence ID" value="PAT38195.1"/>
    <property type="molecule type" value="Genomic_DNA"/>
</dbReference>
<dbReference type="Pfam" id="PF14399">
    <property type="entry name" value="BtrH_N"/>
    <property type="match status" value="1"/>
</dbReference>
<evidence type="ECO:0000313" key="3">
    <source>
        <dbReference type="EMBL" id="PAT38195.1"/>
    </source>
</evidence>
<protein>
    <submittedName>
        <fullName evidence="3">Lantibiotic ABC transporter</fullName>
    </submittedName>
</protein>
<reference evidence="3 4" key="1">
    <citation type="submission" date="2017-08" db="EMBL/GenBank/DDBJ databases">
        <title>WGS of Clinical strains of the CDC Group NO-1 linked to zoonotic infections in humans.</title>
        <authorList>
            <person name="Bernier A.-M."/>
            <person name="Bernard K."/>
        </authorList>
    </citation>
    <scope>NUCLEOTIDE SEQUENCE [LARGE SCALE GENOMIC DNA]</scope>
    <source>
        <strain evidence="3 4">NML00-0135</strain>
    </source>
</reference>
<dbReference type="InterPro" id="IPR032369">
    <property type="entry name" value="DUF4872"/>
</dbReference>
<evidence type="ECO:0000259" key="1">
    <source>
        <dbReference type="Pfam" id="PF14399"/>
    </source>
</evidence>
<feature type="domain" description="DUF4872" evidence="2">
    <location>
        <begin position="153"/>
        <end position="321"/>
    </location>
</feature>
<dbReference type="AlphaFoldDB" id="A0A2A2AI00"/>